<dbReference type="PROSITE" id="PS51041">
    <property type="entry name" value="EMI"/>
    <property type="match status" value="1"/>
</dbReference>
<dbReference type="GO" id="GO:0048513">
    <property type="term" value="P:animal organ development"/>
    <property type="evidence" value="ECO:0007669"/>
    <property type="project" value="UniProtKB-ARBA"/>
</dbReference>
<organism evidence="15 16">
    <name type="scientific">Cryptotermes secundus</name>
    <dbReference type="NCBI Taxonomy" id="105785"/>
    <lineage>
        <taxon>Eukaryota</taxon>
        <taxon>Metazoa</taxon>
        <taxon>Ecdysozoa</taxon>
        <taxon>Arthropoda</taxon>
        <taxon>Hexapoda</taxon>
        <taxon>Insecta</taxon>
        <taxon>Pterygota</taxon>
        <taxon>Neoptera</taxon>
        <taxon>Polyneoptera</taxon>
        <taxon>Dictyoptera</taxon>
        <taxon>Blattodea</taxon>
        <taxon>Blattoidea</taxon>
        <taxon>Termitoidae</taxon>
        <taxon>Kalotermitidae</taxon>
        <taxon>Cryptotermitinae</taxon>
        <taxon>Cryptotermes</taxon>
    </lineage>
</organism>
<evidence type="ECO:0000256" key="8">
    <source>
        <dbReference type="ARBA" id="ARBA00023136"/>
    </source>
</evidence>
<proteinExistence type="inferred from homology"/>
<keyword evidence="8 12" id="KW-0472">Membrane</keyword>
<dbReference type="PANTHER" id="PTHR24052">
    <property type="entry name" value="DELTA-RELATED"/>
    <property type="match status" value="1"/>
</dbReference>
<dbReference type="EMBL" id="NEVH01011186">
    <property type="protein sequence ID" value="PNF32169.1"/>
    <property type="molecule type" value="Genomic_DNA"/>
</dbReference>
<reference evidence="15 16" key="1">
    <citation type="submission" date="2017-12" db="EMBL/GenBank/DDBJ databases">
        <title>Hemimetabolous genomes reveal molecular basis of termite eusociality.</title>
        <authorList>
            <person name="Harrison M.C."/>
            <person name="Jongepier E."/>
            <person name="Robertson H.M."/>
            <person name="Arning N."/>
            <person name="Bitard-Feildel T."/>
            <person name="Chao H."/>
            <person name="Childers C.P."/>
            <person name="Dinh H."/>
            <person name="Doddapaneni H."/>
            <person name="Dugan S."/>
            <person name="Gowin J."/>
            <person name="Greiner C."/>
            <person name="Han Y."/>
            <person name="Hu H."/>
            <person name="Hughes D.S.T."/>
            <person name="Huylmans A.-K."/>
            <person name="Kemena C."/>
            <person name="Kremer L.P.M."/>
            <person name="Lee S.L."/>
            <person name="Lopez-Ezquerra A."/>
            <person name="Mallet L."/>
            <person name="Monroy-Kuhn J.M."/>
            <person name="Moser A."/>
            <person name="Murali S.C."/>
            <person name="Muzny D.M."/>
            <person name="Otani S."/>
            <person name="Piulachs M.-D."/>
            <person name="Poelchau M."/>
            <person name="Qu J."/>
            <person name="Schaub F."/>
            <person name="Wada-Katsumata A."/>
            <person name="Worley K.C."/>
            <person name="Xie Q."/>
            <person name="Ylla G."/>
            <person name="Poulsen M."/>
            <person name="Gibbs R.A."/>
            <person name="Schal C."/>
            <person name="Richards S."/>
            <person name="Belles X."/>
            <person name="Korb J."/>
            <person name="Bornberg-Bauer E."/>
        </authorList>
    </citation>
    <scope>NUCLEOTIDE SEQUENCE [LARGE SCALE GENOMIC DNA]</scope>
    <source>
        <tissue evidence="15">Whole body</tissue>
    </source>
</reference>
<evidence type="ECO:0000256" key="6">
    <source>
        <dbReference type="ARBA" id="ARBA00022737"/>
    </source>
</evidence>
<evidence type="ECO:0000259" key="14">
    <source>
        <dbReference type="PROSITE" id="PS51041"/>
    </source>
</evidence>
<keyword evidence="7 12" id="KW-1133">Transmembrane helix</keyword>
<dbReference type="GO" id="GO:0048731">
    <property type="term" value="P:system development"/>
    <property type="evidence" value="ECO:0007669"/>
    <property type="project" value="UniProtKB-ARBA"/>
</dbReference>
<evidence type="ECO:0000256" key="1">
    <source>
        <dbReference type="ARBA" id="ARBA00004162"/>
    </source>
</evidence>
<evidence type="ECO:0000256" key="12">
    <source>
        <dbReference type="SAM" id="Phobius"/>
    </source>
</evidence>
<dbReference type="AlphaFoldDB" id="A0A2J7QUA9"/>
<evidence type="ECO:0000256" key="3">
    <source>
        <dbReference type="ARBA" id="ARBA00022536"/>
    </source>
</evidence>
<evidence type="ECO:0000313" key="15">
    <source>
        <dbReference type="EMBL" id="PNF32168.1"/>
    </source>
</evidence>
<dbReference type="Proteomes" id="UP000235965">
    <property type="component" value="Unassembled WGS sequence"/>
</dbReference>
<evidence type="ECO:0000256" key="5">
    <source>
        <dbReference type="ARBA" id="ARBA00022729"/>
    </source>
</evidence>
<evidence type="ECO:0000256" key="9">
    <source>
        <dbReference type="ARBA" id="ARBA00023157"/>
    </source>
</evidence>
<feature type="chain" id="PRO_5014559405" description="EMI domain-containing protein" evidence="13">
    <location>
        <begin position="26"/>
        <end position="569"/>
    </location>
</feature>
<keyword evidence="3" id="KW-0245">EGF-like domain</keyword>
<evidence type="ECO:0000256" key="11">
    <source>
        <dbReference type="ARBA" id="ARBA00038377"/>
    </source>
</evidence>
<feature type="domain" description="EMI" evidence="14">
    <location>
        <begin position="31"/>
        <end position="108"/>
    </location>
</feature>
<name>A0A2J7QUA9_9NEOP</name>
<keyword evidence="2" id="KW-1003">Cell membrane</keyword>
<dbReference type="InterPro" id="IPR057138">
    <property type="entry name" value="EGF_PEAR1L-like"/>
</dbReference>
<evidence type="ECO:0000256" key="10">
    <source>
        <dbReference type="ARBA" id="ARBA00023180"/>
    </source>
</evidence>
<evidence type="ECO:0000256" key="13">
    <source>
        <dbReference type="SAM" id="SignalP"/>
    </source>
</evidence>
<keyword evidence="10" id="KW-0325">Glycoprotein</keyword>
<keyword evidence="4 12" id="KW-0812">Transmembrane</keyword>
<keyword evidence="6" id="KW-0677">Repeat</keyword>
<dbReference type="Pfam" id="PF07546">
    <property type="entry name" value="EMI"/>
    <property type="match status" value="1"/>
</dbReference>
<comment type="caution">
    <text evidence="15">The sequence shown here is derived from an EMBL/GenBank/DDBJ whole genome shotgun (WGS) entry which is preliminary data.</text>
</comment>
<accession>A0A2J7QUA9</accession>
<dbReference type="STRING" id="105785.A0A2J7QUA9"/>
<keyword evidence="5 13" id="KW-0732">Signal</keyword>
<dbReference type="InterPro" id="IPR011489">
    <property type="entry name" value="EMI_domain"/>
</dbReference>
<dbReference type="GO" id="GO:0005886">
    <property type="term" value="C:plasma membrane"/>
    <property type="evidence" value="ECO:0007669"/>
    <property type="project" value="UniProtKB-SubCell"/>
</dbReference>
<evidence type="ECO:0000256" key="7">
    <source>
        <dbReference type="ARBA" id="ARBA00022989"/>
    </source>
</evidence>
<dbReference type="Gene3D" id="2.170.300.10">
    <property type="entry name" value="Tie2 ligand-binding domain superfamily"/>
    <property type="match status" value="1"/>
</dbReference>
<dbReference type="InterPro" id="IPR052485">
    <property type="entry name" value="MEGF_diff_regulators"/>
</dbReference>
<evidence type="ECO:0000256" key="4">
    <source>
        <dbReference type="ARBA" id="ARBA00022692"/>
    </source>
</evidence>
<dbReference type="CDD" id="cd00055">
    <property type="entry name" value="EGF_Lam"/>
    <property type="match status" value="1"/>
</dbReference>
<comment type="similarity">
    <text evidence="11">Belongs to the MEGF family.</text>
</comment>
<sequence>MHNEAAAMTPLALATLLLAVGTVLSVAELTGENVCHKRETYTVTLRVTVKEPVHVKTYTWCLKVPPRCTKYKVEMRDRIKIQTEVRERVVDVCCAGYALDWTETQCLPVCKGCLHGVCATPDTCSCEPGYTGDRCDIECPEGLWGPACGLQCQCRNAATCNHISGDCKCTDGWRGSLCDVTCPKGTYGHACLKECNCETGDSDESAICDHVTGDCRLGEARREDHESNRHITAPPEIHTTARPAVTQTADAKENEAKDSAYTAKIFQQTGHSAPQTLENTDKRIHFTDERALTSTITSMPSFLADMGAKTEIPEEVHNSSLGSITSLPDHQSDDVDVSEQVEEPETIKLEDTDRPIEEPGTTVTENANQNVRPARRPIIVVSDGLLSGRMEEDGNEGTGSGVWNLVSSASVAGGVALTLIIMATVTTVLVSHRRNKAKMAVAENEMASVRKQQQATSGPRAYNYTQDVTTLPLRHVFPDTDIRADDMPRTDGLQLSFGDVSSTMTTHNSFGHPCNSYNNARAYLELQYDIPPSCTSSNSNSLRPGMEPEHLYDEIPWWRSTRNTDTSRC</sequence>
<dbReference type="OrthoDB" id="10060424at2759"/>
<evidence type="ECO:0000256" key="2">
    <source>
        <dbReference type="ARBA" id="ARBA00022475"/>
    </source>
</evidence>
<dbReference type="InParanoid" id="A0A2J7QUA9"/>
<feature type="transmembrane region" description="Helical" evidence="12">
    <location>
        <begin position="411"/>
        <end position="430"/>
    </location>
</feature>
<dbReference type="PROSITE" id="PS00022">
    <property type="entry name" value="EGF_1"/>
    <property type="match status" value="2"/>
</dbReference>
<dbReference type="InterPro" id="IPR000742">
    <property type="entry name" value="EGF"/>
</dbReference>
<dbReference type="SMART" id="SM00181">
    <property type="entry name" value="EGF"/>
    <property type="match status" value="2"/>
</dbReference>
<dbReference type="Pfam" id="PF23301">
    <property type="entry name" value="EGF_PEAR1L"/>
    <property type="match status" value="1"/>
</dbReference>
<dbReference type="InterPro" id="IPR002049">
    <property type="entry name" value="LE_dom"/>
</dbReference>
<dbReference type="FunFam" id="2.170.300.10:FF:000041">
    <property type="entry name" value="Tyrosine protein kinase receptor tie-1, putative"/>
    <property type="match status" value="1"/>
</dbReference>
<feature type="signal peptide" evidence="13">
    <location>
        <begin position="1"/>
        <end position="25"/>
    </location>
</feature>
<evidence type="ECO:0000313" key="16">
    <source>
        <dbReference type="Proteomes" id="UP000235965"/>
    </source>
</evidence>
<gene>
    <name evidence="15" type="ORF">B7P43_G00723</name>
</gene>
<keyword evidence="9" id="KW-1015">Disulfide bond</keyword>
<dbReference type="EMBL" id="NEVH01011186">
    <property type="protein sequence ID" value="PNF32168.1"/>
    <property type="molecule type" value="Genomic_DNA"/>
</dbReference>
<keyword evidence="16" id="KW-1185">Reference proteome</keyword>
<comment type="subcellular location">
    <subcellularLocation>
        <location evidence="1">Cell membrane</location>
        <topology evidence="1">Single-pass membrane protein</topology>
    </subcellularLocation>
</comment>
<dbReference type="PANTHER" id="PTHR24052:SF8">
    <property type="entry name" value="NIMROD A, ISOFORM E"/>
    <property type="match status" value="1"/>
</dbReference>
<protein>
    <recommendedName>
        <fullName evidence="14">EMI domain-containing protein</fullName>
    </recommendedName>
</protein>